<dbReference type="AlphaFoldDB" id="A0A250KHR3"/>
<keyword evidence="1" id="KW-0645">Protease</keyword>
<evidence type="ECO:0000313" key="1">
    <source>
        <dbReference type="EMBL" id="BBA29132.1"/>
    </source>
</evidence>
<accession>A0A250KHR3</accession>
<protein>
    <submittedName>
        <fullName evidence="1">CAAX amino protease</fullName>
    </submittedName>
</protein>
<name>A0A250KHR3_9BACT</name>
<evidence type="ECO:0000313" key="2">
    <source>
        <dbReference type="Proteomes" id="UP000267517"/>
    </source>
</evidence>
<keyword evidence="1" id="KW-0378">Hydrolase</keyword>
<organism evidence="1 2">
    <name type="scientific">Prevotella melaninogenica</name>
    <dbReference type="NCBI Taxonomy" id="28132"/>
    <lineage>
        <taxon>Bacteria</taxon>
        <taxon>Pseudomonadati</taxon>
        <taxon>Bacteroidota</taxon>
        <taxon>Bacteroidia</taxon>
        <taxon>Bacteroidales</taxon>
        <taxon>Prevotellaceae</taxon>
        <taxon>Prevotella</taxon>
    </lineage>
</organism>
<dbReference type="Pfam" id="PF07751">
    <property type="entry name" value="Abi_2"/>
    <property type="match status" value="1"/>
</dbReference>
<dbReference type="EMBL" id="AP018049">
    <property type="protein sequence ID" value="BBA29132.1"/>
    <property type="molecule type" value="Genomic_DNA"/>
</dbReference>
<dbReference type="GO" id="GO:0006508">
    <property type="term" value="P:proteolysis"/>
    <property type="evidence" value="ECO:0007669"/>
    <property type="project" value="UniProtKB-KW"/>
</dbReference>
<proteinExistence type="predicted"/>
<dbReference type="InterPro" id="IPR011664">
    <property type="entry name" value="Abi_system_AbiD/AbiF-like"/>
</dbReference>
<dbReference type="GO" id="GO:0008233">
    <property type="term" value="F:peptidase activity"/>
    <property type="evidence" value="ECO:0007669"/>
    <property type="project" value="UniProtKB-KW"/>
</dbReference>
<gene>
    <name evidence="1" type="ORF">PMEL1_01056</name>
</gene>
<reference evidence="1 2" key="1">
    <citation type="submission" date="2017-05" db="EMBL/GenBank/DDBJ databases">
        <title>whole genome sequence of Prevotella melaninogenica GAI 07411.</title>
        <authorList>
            <person name="Kondo Y."/>
            <person name="Hoshino T."/>
        </authorList>
    </citation>
    <scope>NUCLEOTIDE SEQUENCE [LARGE SCALE GENOMIC DNA]</scope>
    <source>
        <strain evidence="1 2">GAI 07411</strain>
    </source>
</reference>
<sequence length="286" mass="34091">MHFHNEQLAKEYLSRISYFRLKYFWIDMLDKDSGNFKEDTYFEDVIDRYELDKSFRRIMFDAIETLEVGIRTRIISTFSLSTGTGLWYLDNRLFENKHYHKEFVLKLKYEFGRSTDPYARDFIRESKIWDELSFEGDNPDAWMIIETASFGTLSKMYKNLKAQSSLQSAIAKEFGLNSSKELSSWLESISVLRNMIAHHSRLWYKVFAKKPVNIKGYHEKWLNQDMTDNQRKRTFGVVSCVLYLVNSLDPKNNIKEQIIKIFSLHPKVPIYMLGFTDGWRENPIWK</sequence>
<dbReference type="Proteomes" id="UP000267517">
    <property type="component" value="Chromosome I"/>
</dbReference>